<evidence type="ECO:0000256" key="1">
    <source>
        <dbReference type="SAM" id="MobiDB-lite"/>
    </source>
</evidence>
<feature type="region of interest" description="Disordered" evidence="1">
    <location>
        <begin position="1"/>
        <end position="41"/>
    </location>
</feature>
<organism evidence="2 3">
    <name type="scientific">Rattus norvegicus</name>
    <name type="common">Rat</name>
    <dbReference type="NCBI Taxonomy" id="10116"/>
    <lineage>
        <taxon>Eukaryota</taxon>
        <taxon>Metazoa</taxon>
        <taxon>Chordata</taxon>
        <taxon>Craniata</taxon>
        <taxon>Vertebrata</taxon>
        <taxon>Euteleostomi</taxon>
        <taxon>Mammalia</taxon>
        <taxon>Eutheria</taxon>
        <taxon>Euarchontoglires</taxon>
        <taxon>Glires</taxon>
        <taxon>Rodentia</taxon>
        <taxon>Myomorpha</taxon>
        <taxon>Muroidea</taxon>
        <taxon>Muridae</taxon>
        <taxon>Murinae</taxon>
        <taxon>Rattus</taxon>
    </lineage>
</organism>
<feature type="non-terminal residue" evidence="2">
    <location>
        <position position="41"/>
    </location>
</feature>
<dbReference type="EMBL" id="CH473953">
    <property type="protein sequence ID" value="EDM12827.1"/>
    <property type="molecule type" value="Genomic_DNA"/>
</dbReference>
<gene>
    <name evidence="2" type="ORF">rCG_48042</name>
</gene>
<evidence type="ECO:0000313" key="2">
    <source>
        <dbReference type="EMBL" id="EDM12827.1"/>
    </source>
</evidence>
<sequence>MPVRNWKFSQESPAGRGKDRSPDTSQEKQPGRVSRVCFSQC</sequence>
<evidence type="ECO:0000313" key="3">
    <source>
        <dbReference type="Proteomes" id="UP000234681"/>
    </source>
</evidence>
<feature type="compositionally biased region" description="Basic and acidic residues" evidence="1">
    <location>
        <begin position="16"/>
        <end position="30"/>
    </location>
</feature>
<reference evidence="3" key="1">
    <citation type="submission" date="2005-09" db="EMBL/GenBank/DDBJ databases">
        <authorList>
            <person name="Mural R.J."/>
            <person name="Li P.W."/>
            <person name="Adams M.D."/>
            <person name="Amanatides P.G."/>
            <person name="Baden-Tillson H."/>
            <person name="Barnstead M."/>
            <person name="Chin S.H."/>
            <person name="Dew I."/>
            <person name="Evans C.A."/>
            <person name="Ferriera S."/>
            <person name="Flanigan M."/>
            <person name="Fosler C."/>
            <person name="Glodek A."/>
            <person name="Gu Z."/>
            <person name="Holt R.A."/>
            <person name="Jennings D."/>
            <person name="Kraft C.L."/>
            <person name="Lu F."/>
            <person name="Nguyen T."/>
            <person name="Nusskern D.R."/>
            <person name="Pfannkoch C.M."/>
            <person name="Sitter C."/>
            <person name="Sutton G.G."/>
            <person name="Venter J.C."/>
            <person name="Wang Z."/>
            <person name="Woodage T."/>
            <person name="Zheng X.H."/>
            <person name="Zhong F."/>
        </authorList>
    </citation>
    <scope>NUCLEOTIDE SEQUENCE [LARGE SCALE GENOMIC DNA]</scope>
    <source>
        <strain>BN</strain>
        <strain evidence="3">Sprague-Dawley</strain>
    </source>
</reference>
<proteinExistence type="predicted"/>
<protein>
    <submittedName>
        <fullName evidence="2">RCG48042, isoform CRA_b</fullName>
    </submittedName>
</protein>
<dbReference type="AlphaFoldDB" id="A6I046"/>
<name>A6I046_RAT</name>
<accession>A6I046</accession>
<dbReference type="Proteomes" id="UP000234681">
    <property type="component" value="Chromosome 1"/>
</dbReference>